<keyword evidence="10" id="KW-0255">Endonuclease</keyword>
<reference evidence="11" key="1">
    <citation type="submission" date="2018-09" db="EMBL/GenBank/DDBJ databases">
        <title>Chryseolinea sp. KIS68-18 isolated from soil.</title>
        <authorList>
            <person name="Weon H.-Y."/>
            <person name="Kwon S.-W."/>
            <person name="Lee S.A."/>
        </authorList>
    </citation>
    <scope>NUCLEOTIDE SEQUENCE [LARGE SCALE GENOMIC DNA]</scope>
    <source>
        <strain evidence="11">KIS68-18</strain>
    </source>
</reference>
<evidence type="ECO:0000313" key="11">
    <source>
        <dbReference type="Proteomes" id="UP000266183"/>
    </source>
</evidence>
<dbReference type="InterPro" id="IPR051537">
    <property type="entry name" value="DNA_Adenine_Mtase"/>
</dbReference>
<organism evidence="10 11">
    <name type="scientific">Chryseolinea soli</name>
    <dbReference type="NCBI Taxonomy" id="2321403"/>
    <lineage>
        <taxon>Bacteria</taxon>
        <taxon>Pseudomonadati</taxon>
        <taxon>Bacteroidota</taxon>
        <taxon>Cytophagia</taxon>
        <taxon>Cytophagales</taxon>
        <taxon>Fulvivirgaceae</taxon>
        <taxon>Chryseolinea</taxon>
    </lineage>
</organism>
<evidence type="ECO:0000256" key="5">
    <source>
        <dbReference type="ARBA" id="ARBA00022691"/>
    </source>
</evidence>
<dbReference type="InterPro" id="IPR038333">
    <property type="entry name" value="T1MK-like_N_sf"/>
</dbReference>
<keyword evidence="10" id="KW-0540">Nuclease</keyword>
<dbReference type="OrthoDB" id="9814572at2"/>
<evidence type="ECO:0000256" key="1">
    <source>
        <dbReference type="ARBA" id="ARBA00006594"/>
    </source>
</evidence>
<dbReference type="REBASE" id="273885">
    <property type="entry name" value="M.Csp6818ORF23215P"/>
</dbReference>
<keyword evidence="6" id="KW-0680">Restriction system</keyword>
<dbReference type="Gene3D" id="3.40.50.150">
    <property type="entry name" value="Vaccinia Virus protein VP39"/>
    <property type="match status" value="1"/>
</dbReference>
<dbReference type="PRINTS" id="PR00507">
    <property type="entry name" value="N12N6MTFRASE"/>
</dbReference>
<feature type="compositionally biased region" description="Basic residues" evidence="8">
    <location>
        <begin position="557"/>
        <end position="570"/>
    </location>
</feature>
<evidence type="ECO:0000313" key="10">
    <source>
        <dbReference type="EMBL" id="AYB33316.1"/>
    </source>
</evidence>
<dbReference type="GO" id="GO:0003677">
    <property type="term" value="F:DNA binding"/>
    <property type="evidence" value="ECO:0007669"/>
    <property type="project" value="InterPro"/>
</dbReference>
<keyword evidence="4" id="KW-0808">Transferase</keyword>
<comment type="similarity">
    <text evidence="1">Belongs to the N(4)/N(6)-methyltransferase family.</text>
</comment>
<sequence length="582" mass="66012">MEEMAQERINRLVTLAGKSFFGHAHSREQLHQVMAVLLLKHASDRWNKTHKMLREKLGDDDAAIDQRMKRLRFPLLWENRIEHLFDHRNHPGFVARIDNAFSDMVSGSRGVLDEVFKEINFNAPALGQRNRKLKTLIADIANPMLDLSDDFRLGEAVSCLLESFFNGLPTVGEHYTQRKVSMLLARLLDPQEGMQICDPFMGTGSTLIETAKHVRGPNGMRSRNVSLYGQDNNREAWTTAKLNFLLHHWDDVHLGVGDIFNNPLHLEHGGLMRFDIVVGAPPMEAEGPTAEEARRDPYQRFLRGCPPKGRGDFAYILHAVETLGPGGRAGLVVPQGVLFRGQREGVIRRSLIEENLIDAVIALPQHQVYGMGVPAAIIIFNKARKTKSVVFIDASKKQTIGRKAMRWSDEDIDRIVSIYRKRESVAKYAYVSSQAQIRNNQFNLSVSRYVGSDRGDELSTAIILNEDDILKLESELGQVRNDIRIELRNLLGSDGDDILSIVNEPLPPYVREIGLVMIWKNGQLGILMVDVASFFDRRNDEQTRVPQKISYLRKSNKNRQPFKKAARSKKPKEVLQEEATMI</sequence>
<dbReference type="KEGG" id="chk:D4L85_23215"/>
<dbReference type="Proteomes" id="UP000266183">
    <property type="component" value="Chromosome"/>
</dbReference>
<evidence type="ECO:0000256" key="3">
    <source>
        <dbReference type="ARBA" id="ARBA00022603"/>
    </source>
</evidence>
<dbReference type="PANTHER" id="PTHR42933:SF3">
    <property type="entry name" value="TYPE I RESTRICTION ENZYME MJAVIII METHYLASE SUBUNIT"/>
    <property type="match status" value="1"/>
</dbReference>
<feature type="domain" description="DNA methylase adenine-specific" evidence="9">
    <location>
        <begin position="153"/>
        <end position="454"/>
    </location>
</feature>
<evidence type="ECO:0000256" key="7">
    <source>
        <dbReference type="ARBA" id="ARBA00047942"/>
    </source>
</evidence>
<dbReference type="Gene3D" id="1.20.1260.30">
    <property type="match status" value="1"/>
</dbReference>
<evidence type="ECO:0000256" key="6">
    <source>
        <dbReference type="ARBA" id="ARBA00022747"/>
    </source>
</evidence>
<keyword evidence="11" id="KW-1185">Reference proteome</keyword>
<dbReference type="EC" id="2.1.1.72" evidence="2"/>
<dbReference type="SUPFAM" id="SSF53335">
    <property type="entry name" value="S-adenosyl-L-methionine-dependent methyltransferases"/>
    <property type="match status" value="1"/>
</dbReference>
<name>A0A385SRT4_9BACT</name>
<keyword evidence="10" id="KW-0378">Hydrolase</keyword>
<evidence type="ECO:0000256" key="2">
    <source>
        <dbReference type="ARBA" id="ARBA00011900"/>
    </source>
</evidence>
<gene>
    <name evidence="10" type="ORF">D4L85_23215</name>
</gene>
<evidence type="ECO:0000256" key="4">
    <source>
        <dbReference type="ARBA" id="ARBA00022679"/>
    </source>
</evidence>
<dbReference type="GO" id="GO:0009307">
    <property type="term" value="P:DNA restriction-modification system"/>
    <property type="evidence" value="ECO:0007669"/>
    <property type="project" value="UniProtKB-KW"/>
</dbReference>
<dbReference type="GO" id="GO:0008170">
    <property type="term" value="F:N-methyltransferase activity"/>
    <property type="evidence" value="ECO:0007669"/>
    <property type="project" value="InterPro"/>
</dbReference>
<keyword evidence="3" id="KW-0489">Methyltransferase</keyword>
<dbReference type="InterPro" id="IPR029063">
    <property type="entry name" value="SAM-dependent_MTases_sf"/>
</dbReference>
<dbReference type="RefSeq" id="WP_119756553.1">
    <property type="nucleotide sequence ID" value="NZ_CP032382.1"/>
</dbReference>
<evidence type="ECO:0000256" key="8">
    <source>
        <dbReference type="SAM" id="MobiDB-lite"/>
    </source>
</evidence>
<accession>A0A385SRT4</accession>
<dbReference type="InterPro" id="IPR003356">
    <property type="entry name" value="DNA_methylase_A-5"/>
</dbReference>
<dbReference type="EMBL" id="CP032382">
    <property type="protein sequence ID" value="AYB33316.1"/>
    <property type="molecule type" value="Genomic_DNA"/>
</dbReference>
<feature type="region of interest" description="Disordered" evidence="8">
    <location>
        <begin position="557"/>
        <end position="582"/>
    </location>
</feature>
<dbReference type="GO" id="GO:0004519">
    <property type="term" value="F:endonuclease activity"/>
    <property type="evidence" value="ECO:0007669"/>
    <property type="project" value="UniProtKB-KW"/>
</dbReference>
<proteinExistence type="inferred from homology"/>
<keyword evidence="5" id="KW-0949">S-adenosyl-L-methionine</keyword>
<dbReference type="GO" id="GO:0032259">
    <property type="term" value="P:methylation"/>
    <property type="evidence" value="ECO:0007669"/>
    <property type="project" value="UniProtKB-KW"/>
</dbReference>
<dbReference type="AlphaFoldDB" id="A0A385SRT4"/>
<protein>
    <recommendedName>
        <fullName evidence="2">site-specific DNA-methyltransferase (adenine-specific)</fullName>
        <ecNumber evidence="2">2.1.1.72</ecNumber>
    </recommendedName>
</protein>
<dbReference type="PANTHER" id="PTHR42933">
    <property type="entry name" value="SLR6095 PROTEIN"/>
    <property type="match status" value="1"/>
</dbReference>
<comment type="catalytic activity">
    <reaction evidence="7">
        <text>a 2'-deoxyadenosine in DNA + S-adenosyl-L-methionine = an N(6)-methyl-2'-deoxyadenosine in DNA + S-adenosyl-L-homocysteine + H(+)</text>
        <dbReference type="Rhea" id="RHEA:15197"/>
        <dbReference type="Rhea" id="RHEA-COMP:12418"/>
        <dbReference type="Rhea" id="RHEA-COMP:12419"/>
        <dbReference type="ChEBI" id="CHEBI:15378"/>
        <dbReference type="ChEBI" id="CHEBI:57856"/>
        <dbReference type="ChEBI" id="CHEBI:59789"/>
        <dbReference type="ChEBI" id="CHEBI:90615"/>
        <dbReference type="ChEBI" id="CHEBI:90616"/>
        <dbReference type="EC" id="2.1.1.72"/>
    </reaction>
</comment>
<dbReference type="GO" id="GO:0009007">
    <property type="term" value="F:site-specific DNA-methyltransferase (adenine-specific) activity"/>
    <property type="evidence" value="ECO:0007669"/>
    <property type="project" value="UniProtKB-EC"/>
</dbReference>
<evidence type="ECO:0000259" key="9">
    <source>
        <dbReference type="Pfam" id="PF02384"/>
    </source>
</evidence>
<dbReference type="Pfam" id="PF02384">
    <property type="entry name" value="N6_Mtase"/>
    <property type="match status" value="1"/>
</dbReference>